<reference evidence="5 6" key="1">
    <citation type="journal article" date="2013" name="Genome Announc.">
        <title>Draft Genome of the Nitrogen-Fixing Bacterium Pseudomonas stutzeri Strain KOS6 Isolated from Industrial Hydrocarbon Sludge.</title>
        <authorList>
            <person name="Grigoryeva T.V."/>
            <person name="Laikov A.V."/>
            <person name="Naumova R.P."/>
            <person name="Manolov A.I."/>
            <person name="Larin A.K."/>
            <person name="Karpova I.Y."/>
            <person name="Semashko T.A."/>
            <person name="Alexeev D.G."/>
            <person name="Kostryukova E.S."/>
            <person name="Muller R."/>
            <person name="Govorun V.M."/>
        </authorList>
    </citation>
    <scope>NUCLEOTIDE SEQUENCE [LARGE SCALE GENOMIC DNA]</scope>
    <source>
        <strain evidence="5 6">KOS6</strain>
    </source>
</reference>
<name>A0A061JJD9_STUST</name>
<dbReference type="RefSeq" id="WP_003293867.1">
    <property type="nucleotide sequence ID" value="NZ_KK020676.1"/>
</dbReference>
<dbReference type="HOGENOM" id="CLU_089659_0_0_6"/>
<evidence type="ECO:0000256" key="3">
    <source>
        <dbReference type="ARBA" id="ARBA00022691"/>
    </source>
</evidence>
<accession>A0A061JJD9</accession>
<keyword evidence="1 5" id="KW-0489">Methyltransferase</keyword>
<keyword evidence="4" id="KW-0812">Transmembrane</keyword>
<dbReference type="EMBL" id="AMCZ02000047">
    <property type="protein sequence ID" value="EWC39227.1"/>
    <property type="molecule type" value="Genomic_DNA"/>
</dbReference>
<protein>
    <submittedName>
        <fullName evidence="5">Trans-aconitate 2-methyltransferase</fullName>
    </submittedName>
</protein>
<dbReference type="GO" id="GO:0032259">
    <property type="term" value="P:methylation"/>
    <property type="evidence" value="ECO:0007669"/>
    <property type="project" value="UniProtKB-KW"/>
</dbReference>
<dbReference type="InterPro" id="IPR029063">
    <property type="entry name" value="SAM-dependent_MTases_sf"/>
</dbReference>
<evidence type="ECO:0000256" key="4">
    <source>
        <dbReference type="SAM" id="Phobius"/>
    </source>
</evidence>
<keyword evidence="2 5" id="KW-0808">Transferase</keyword>
<keyword evidence="4" id="KW-0472">Membrane</keyword>
<proteinExistence type="predicted"/>
<organism evidence="5 6">
    <name type="scientific">Stutzerimonas stutzeri KOS6</name>
    <dbReference type="NCBI Taxonomy" id="1218352"/>
    <lineage>
        <taxon>Bacteria</taxon>
        <taxon>Pseudomonadati</taxon>
        <taxon>Pseudomonadota</taxon>
        <taxon>Gammaproteobacteria</taxon>
        <taxon>Pseudomonadales</taxon>
        <taxon>Pseudomonadaceae</taxon>
        <taxon>Stutzerimonas</taxon>
    </lineage>
</organism>
<dbReference type="eggNOG" id="COG0220">
    <property type="taxonomic scope" value="Bacteria"/>
</dbReference>
<dbReference type="OrthoDB" id="5611641at2"/>
<evidence type="ECO:0000256" key="1">
    <source>
        <dbReference type="ARBA" id="ARBA00022603"/>
    </source>
</evidence>
<keyword evidence="3" id="KW-0949">S-adenosyl-L-methionine</keyword>
<dbReference type="AlphaFoldDB" id="A0A061JJD9"/>
<dbReference type="GO" id="GO:0016279">
    <property type="term" value="F:protein-lysine N-methyltransferase activity"/>
    <property type="evidence" value="ECO:0007669"/>
    <property type="project" value="InterPro"/>
</dbReference>
<dbReference type="InterPro" id="IPR026170">
    <property type="entry name" value="FAM173A/B"/>
</dbReference>
<evidence type="ECO:0000313" key="6">
    <source>
        <dbReference type="Proteomes" id="UP000026923"/>
    </source>
</evidence>
<feature type="transmembrane region" description="Helical" evidence="4">
    <location>
        <begin position="47"/>
        <end position="67"/>
    </location>
</feature>
<keyword evidence="4" id="KW-1133">Transmembrane helix</keyword>
<dbReference type="SUPFAM" id="SSF53335">
    <property type="entry name" value="S-adenosyl-L-methionine-dependent methyltransferases"/>
    <property type="match status" value="1"/>
</dbReference>
<sequence>MPVTAFTRLPILRALLAQLLALAIAWLLLFCLASTLGVRVGLVGLTLMQGCIAALLGARFGLSAWWLPINLAFVPGLVVLQGLAVPGWLPLGGFALLLLLNWNAFTERVPLYLTGREAEQQLRARLASLPRSFRYIDLGSGLAGTLSRLARDYPAAQFVGVETAPLTFALSWLRCLPRRNCHIRLLSLWRVDLGEYDVVYCFLSPAPMGALWGKAQAEMRPGALLISNSFAVPGVEPAEVLPLADWRGSRLLTWYPGGPPPDGVDASG</sequence>
<dbReference type="Proteomes" id="UP000026923">
    <property type="component" value="Unassembled WGS sequence"/>
</dbReference>
<evidence type="ECO:0000256" key="2">
    <source>
        <dbReference type="ARBA" id="ARBA00022679"/>
    </source>
</evidence>
<dbReference type="Gene3D" id="3.40.50.150">
    <property type="entry name" value="Vaccinia Virus protein VP39"/>
    <property type="match status" value="1"/>
</dbReference>
<gene>
    <name evidence="5" type="ORF">B597_021240</name>
</gene>
<evidence type="ECO:0000313" key="5">
    <source>
        <dbReference type="EMBL" id="EWC39227.1"/>
    </source>
</evidence>
<dbReference type="PANTHER" id="PTHR13610">
    <property type="entry name" value="METHYLTRANSFERASE DOMAIN-CONTAINING PROTEIN"/>
    <property type="match status" value="1"/>
</dbReference>
<comment type="caution">
    <text evidence="5">The sequence shown here is derived from an EMBL/GenBank/DDBJ whole genome shotgun (WGS) entry which is preliminary data.</text>
</comment>
<dbReference type="PANTHER" id="PTHR13610:SF11">
    <property type="entry name" value="METHYLTRANSFERASE DOMAIN-CONTAINING PROTEIN"/>
    <property type="match status" value="1"/>
</dbReference>
<feature type="transmembrane region" description="Helical" evidence="4">
    <location>
        <begin position="79"/>
        <end position="102"/>
    </location>
</feature>